<proteinExistence type="predicted"/>
<evidence type="ECO:0000313" key="2">
    <source>
        <dbReference type="Proteomes" id="UP000257109"/>
    </source>
</evidence>
<feature type="non-terminal residue" evidence="1">
    <location>
        <position position="1"/>
    </location>
</feature>
<dbReference type="OrthoDB" id="1716622at2759"/>
<organism evidence="1 2">
    <name type="scientific">Mucuna pruriens</name>
    <name type="common">Velvet bean</name>
    <name type="synonym">Dolichos pruriens</name>
    <dbReference type="NCBI Taxonomy" id="157652"/>
    <lineage>
        <taxon>Eukaryota</taxon>
        <taxon>Viridiplantae</taxon>
        <taxon>Streptophyta</taxon>
        <taxon>Embryophyta</taxon>
        <taxon>Tracheophyta</taxon>
        <taxon>Spermatophyta</taxon>
        <taxon>Magnoliopsida</taxon>
        <taxon>eudicotyledons</taxon>
        <taxon>Gunneridae</taxon>
        <taxon>Pentapetalae</taxon>
        <taxon>rosids</taxon>
        <taxon>fabids</taxon>
        <taxon>Fabales</taxon>
        <taxon>Fabaceae</taxon>
        <taxon>Papilionoideae</taxon>
        <taxon>50 kb inversion clade</taxon>
        <taxon>NPAAA clade</taxon>
        <taxon>indigoferoid/millettioid clade</taxon>
        <taxon>Phaseoleae</taxon>
        <taxon>Mucuna</taxon>
    </lineage>
</organism>
<name>A0A371G982_MUCPR</name>
<reference evidence="1" key="1">
    <citation type="submission" date="2018-05" db="EMBL/GenBank/DDBJ databases">
        <title>Draft genome of Mucuna pruriens seed.</title>
        <authorList>
            <person name="Nnadi N.E."/>
            <person name="Vos R."/>
            <person name="Hasami M.H."/>
            <person name="Devisetty U.K."/>
            <person name="Aguiy J.C."/>
        </authorList>
    </citation>
    <scope>NUCLEOTIDE SEQUENCE [LARGE SCALE GENOMIC DNA]</scope>
    <source>
        <strain evidence="1">JCA_2017</strain>
    </source>
</reference>
<gene>
    <name evidence="1" type="primary">CALS6</name>
    <name evidence="1" type="ORF">CR513_31462</name>
</gene>
<comment type="caution">
    <text evidence="1">The sequence shown here is derived from an EMBL/GenBank/DDBJ whole genome shotgun (WGS) entry which is preliminary data.</text>
</comment>
<accession>A0A371G982</accession>
<protein>
    <submittedName>
        <fullName evidence="1">Callose synthase 6</fullName>
    </submittedName>
</protein>
<sequence>MGFTMEKQNISCSYSALRVAYIDETKETKDGKFQEVYYSVLVKGGDKYDESKFKSLGNKRFHVSMKWWLLYKTRNPLNNKVLWYFEWVIDLVVPVPRIEDVQILGKEKLPSLSESEETMTISHA</sequence>
<dbReference type="EMBL" id="QJKJ01006329">
    <property type="protein sequence ID" value="RDX87112.1"/>
    <property type="molecule type" value="Genomic_DNA"/>
</dbReference>
<dbReference type="Proteomes" id="UP000257109">
    <property type="component" value="Unassembled WGS sequence"/>
</dbReference>
<dbReference type="AlphaFoldDB" id="A0A371G982"/>
<keyword evidence="2" id="KW-1185">Reference proteome</keyword>
<evidence type="ECO:0000313" key="1">
    <source>
        <dbReference type="EMBL" id="RDX87112.1"/>
    </source>
</evidence>